<keyword evidence="3" id="KW-0804">Transcription</keyword>
<organism evidence="5 6">
    <name type="scientific">Kaistia hirudinis</name>
    <dbReference type="NCBI Taxonomy" id="1293440"/>
    <lineage>
        <taxon>Bacteria</taxon>
        <taxon>Pseudomonadati</taxon>
        <taxon>Pseudomonadota</taxon>
        <taxon>Alphaproteobacteria</taxon>
        <taxon>Hyphomicrobiales</taxon>
        <taxon>Kaistiaceae</taxon>
        <taxon>Kaistia</taxon>
    </lineage>
</organism>
<evidence type="ECO:0000256" key="1">
    <source>
        <dbReference type="ARBA" id="ARBA00023015"/>
    </source>
</evidence>
<keyword evidence="1" id="KW-0805">Transcription regulation</keyword>
<dbReference type="InterPro" id="IPR023187">
    <property type="entry name" value="Tscrpt_reg_MarR-type_CS"/>
</dbReference>
<dbReference type="GO" id="GO:0003700">
    <property type="term" value="F:DNA-binding transcription factor activity"/>
    <property type="evidence" value="ECO:0007669"/>
    <property type="project" value="InterPro"/>
</dbReference>
<dbReference type="SMART" id="SM00347">
    <property type="entry name" value="HTH_MARR"/>
    <property type="match status" value="1"/>
</dbReference>
<gene>
    <name evidence="5" type="ORF">GGR25_003248</name>
</gene>
<evidence type="ECO:0000313" key="5">
    <source>
        <dbReference type="EMBL" id="MBB3932190.1"/>
    </source>
</evidence>
<dbReference type="InterPro" id="IPR039422">
    <property type="entry name" value="MarR/SlyA-like"/>
</dbReference>
<dbReference type="Proteomes" id="UP000553963">
    <property type="component" value="Unassembled WGS sequence"/>
</dbReference>
<dbReference type="PRINTS" id="PR00598">
    <property type="entry name" value="HTHMARR"/>
</dbReference>
<dbReference type="Gene3D" id="1.10.10.10">
    <property type="entry name" value="Winged helix-like DNA-binding domain superfamily/Winged helix DNA-binding domain"/>
    <property type="match status" value="1"/>
</dbReference>
<dbReference type="Pfam" id="PF12802">
    <property type="entry name" value="MarR_2"/>
    <property type="match status" value="1"/>
</dbReference>
<evidence type="ECO:0000259" key="4">
    <source>
        <dbReference type="PROSITE" id="PS50995"/>
    </source>
</evidence>
<dbReference type="GO" id="GO:0003677">
    <property type="term" value="F:DNA binding"/>
    <property type="evidence" value="ECO:0007669"/>
    <property type="project" value="UniProtKB-KW"/>
</dbReference>
<dbReference type="PANTHER" id="PTHR33164">
    <property type="entry name" value="TRANSCRIPTIONAL REGULATOR, MARR FAMILY"/>
    <property type="match status" value="1"/>
</dbReference>
<dbReference type="InterPro" id="IPR036390">
    <property type="entry name" value="WH_DNA-bd_sf"/>
</dbReference>
<dbReference type="EMBL" id="JACIDS010000004">
    <property type="protein sequence ID" value="MBB3932190.1"/>
    <property type="molecule type" value="Genomic_DNA"/>
</dbReference>
<evidence type="ECO:0000256" key="2">
    <source>
        <dbReference type="ARBA" id="ARBA00023125"/>
    </source>
</evidence>
<dbReference type="RefSeq" id="WP_183399845.1">
    <property type="nucleotide sequence ID" value="NZ_JACIDS010000004.1"/>
</dbReference>
<dbReference type="InterPro" id="IPR036388">
    <property type="entry name" value="WH-like_DNA-bd_sf"/>
</dbReference>
<feature type="domain" description="HTH marR-type" evidence="4">
    <location>
        <begin position="1"/>
        <end position="147"/>
    </location>
</feature>
<dbReference type="PROSITE" id="PS01117">
    <property type="entry name" value="HTH_MARR_1"/>
    <property type="match status" value="1"/>
</dbReference>
<protein>
    <submittedName>
        <fullName evidence="5">DNA-binding MarR family transcriptional regulator</fullName>
    </submittedName>
</protein>
<name>A0A840APB2_9HYPH</name>
<dbReference type="GO" id="GO:0006950">
    <property type="term" value="P:response to stress"/>
    <property type="evidence" value="ECO:0007669"/>
    <property type="project" value="TreeGrafter"/>
</dbReference>
<dbReference type="SUPFAM" id="SSF46785">
    <property type="entry name" value="Winged helix' DNA-binding domain"/>
    <property type="match status" value="1"/>
</dbReference>
<accession>A0A840APB2</accession>
<evidence type="ECO:0000313" key="6">
    <source>
        <dbReference type="Proteomes" id="UP000553963"/>
    </source>
</evidence>
<dbReference type="AlphaFoldDB" id="A0A840APB2"/>
<dbReference type="InterPro" id="IPR000835">
    <property type="entry name" value="HTH_MarR-typ"/>
</dbReference>
<proteinExistence type="predicted"/>
<keyword evidence="2 5" id="KW-0238">DNA-binding</keyword>
<reference evidence="5 6" key="1">
    <citation type="submission" date="2020-08" db="EMBL/GenBank/DDBJ databases">
        <title>Genomic Encyclopedia of Type Strains, Phase IV (KMG-IV): sequencing the most valuable type-strain genomes for metagenomic binning, comparative biology and taxonomic classification.</title>
        <authorList>
            <person name="Goeker M."/>
        </authorList>
    </citation>
    <scope>NUCLEOTIDE SEQUENCE [LARGE SCALE GENOMIC DNA]</scope>
    <source>
        <strain evidence="5 6">DSM 25966</strain>
    </source>
</reference>
<keyword evidence="6" id="KW-1185">Reference proteome</keyword>
<comment type="caution">
    <text evidence="5">The sequence shown here is derived from an EMBL/GenBank/DDBJ whole genome shotgun (WGS) entry which is preliminary data.</text>
</comment>
<sequence length="149" mass="16164">MSATEPSEAVVNAWVGLMRAQQVALQAIEADLKQAGLPPLGWYDALLELRRAEGGALRPLELQQRLLLAQHNVSRLIDRLEEAGHVHRSPCSSDGRGQMVSITESGRALLDRMWPIYRAAIAAHVGARLDNDADATTLARLLGQLAARG</sequence>
<dbReference type="PANTHER" id="PTHR33164:SF104">
    <property type="entry name" value="TRANSCRIPTIONAL REGULATORY PROTEIN"/>
    <property type="match status" value="1"/>
</dbReference>
<evidence type="ECO:0000256" key="3">
    <source>
        <dbReference type="ARBA" id="ARBA00023163"/>
    </source>
</evidence>
<dbReference type="PROSITE" id="PS50995">
    <property type="entry name" value="HTH_MARR_2"/>
    <property type="match status" value="1"/>
</dbReference>